<keyword evidence="5" id="KW-1185">Reference proteome</keyword>
<dbReference type="PANTHER" id="PTHR23050">
    <property type="entry name" value="CALCIUM BINDING PROTEIN"/>
    <property type="match status" value="1"/>
</dbReference>
<dbReference type="PROSITE" id="PS50222">
    <property type="entry name" value="EF_HAND_2"/>
    <property type="match status" value="2"/>
</dbReference>
<dbReference type="PRINTS" id="PR01697">
    <property type="entry name" value="PARVALBUMIN"/>
</dbReference>
<dbReference type="SUPFAM" id="SSF47473">
    <property type="entry name" value="EF-hand"/>
    <property type="match status" value="1"/>
</dbReference>
<dbReference type="InterPro" id="IPR011992">
    <property type="entry name" value="EF-hand-dom_pair"/>
</dbReference>
<evidence type="ECO:0000313" key="5">
    <source>
        <dbReference type="Proteomes" id="UP000276133"/>
    </source>
</evidence>
<dbReference type="InterPro" id="IPR002048">
    <property type="entry name" value="EF_hand_dom"/>
</dbReference>
<dbReference type="GO" id="GO:0005509">
    <property type="term" value="F:calcium ion binding"/>
    <property type="evidence" value="ECO:0007669"/>
    <property type="project" value="InterPro"/>
</dbReference>
<sequence>MADAEKKVQILEQFKKLDKDQSGQLNKEEIKAALKEIYSNIDLHLSDADIENLINSVDKNGDGKINIEEFVQLI</sequence>
<evidence type="ECO:0000256" key="1">
    <source>
        <dbReference type="ARBA" id="ARBA00022737"/>
    </source>
</evidence>
<dbReference type="EMBL" id="REGN01003781">
    <property type="protein sequence ID" value="RNA20796.1"/>
    <property type="molecule type" value="Genomic_DNA"/>
</dbReference>
<protein>
    <submittedName>
        <fullName evidence="4">Calmodulin</fullName>
    </submittedName>
</protein>
<dbReference type="PROSITE" id="PS00018">
    <property type="entry name" value="EF_HAND_1"/>
    <property type="match status" value="2"/>
</dbReference>
<gene>
    <name evidence="4" type="ORF">BpHYR1_050106</name>
</gene>
<evidence type="ECO:0000259" key="3">
    <source>
        <dbReference type="PROSITE" id="PS50222"/>
    </source>
</evidence>
<dbReference type="Pfam" id="PF13499">
    <property type="entry name" value="EF-hand_7"/>
    <property type="match status" value="1"/>
</dbReference>
<dbReference type="Proteomes" id="UP000276133">
    <property type="component" value="Unassembled WGS sequence"/>
</dbReference>
<dbReference type="CDD" id="cd00051">
    <property type="entry name" value="EFh"/>
    <property type="match status" value="1"/>
</dbReference>
<dbReference type="Gene3D" id="1.10.238.10">
    <property type="entry name" value="EF-hand"/>
    <property type="match status" value="1"/>
</dbReference>
<reference evidence="4 5" key="1">
    <citation type="journal article" date="2018" name="Sci. Rep.">
        <title>Genomic signatures of local adaptation to the degree of environmental predictability in rotifers.</title>
        <authorList>
            <person name="Franch-Gras L."/>
            <person name="Hahn C."/>
            <person name="Garcia-Roger E.M."/>
            <person name="Carmona M.J."/>
            <person name="Serra M."/>
            <person name="Gomez A."/>
        </authorList>
    </citation>
    <scope>NUCLEOTIDE SEQUENCE [LARGE SCALE GENOMIC DNA]</scope>
    <source>
        <strain evidence="4">HYR1</strain>
    </source>
</reference>
<dbReference type="InterPro" id="IPR018247">
    <property type="entry name" value="EF_Hand_1_Ca_BS"/>
</dbReference>
<comment type="caution">
    <text evidence="4">The sequence shown here is derived from an EMBL/GenBank/DDBJ whole genome shotgun (WGS) entry which is preliminary data.</text>
</comment>
<feature type="domain" description="EF-hand" evidence="3">
    <location>
        <begin position="45"/>
        <end position="74"/>
    </location>
</feature>
<accession>A0A3M7RB75</accession>
<dbReference type="SMART" id="SM00054">
    <property type="entry name" value="EFh"/>
    <property type="match status" value="2"/>
</dbReference>
<feature type="domain" description="EF-hand" evidence="3">
    <location>
        <begin position="5"/>
        <end position="40"/>
    </location>
</feature>
<keyword evidence="1" id="KW-0677">Repeat</keyword>
<dbReference type="AlphaFoldDB" id="A0A3M7RB75"/>
<dbReference type="InterPro" id="IPR050145">
    <property type="entry name" value="Centrin_CML-like"/>
</dbReference>
<dbReference type="OrthoDB" id="26525at2759"/>
<keyword evidence="2" id="KW-0106">Calcium</keyword>
<dbReference type="STRING" id="10195.A0A3M7RB75"/>
<organism evidence="4 5">
    <name type="scientific">Brachionus plicatilis</name>
    <name type="common">Marine rotifer</name>
    <name type="synonym">Brachionus muelleri</name>
    <dbReference type="NCBI Taxonomy" id="10195"/>
    <lineage>
        <taxon>Eukaryota</taxon>
        <taxon>Metazoa</taxon>
        <taxon>Spiralia</taxon>
        <taxon>Gnathifera</taxon>
        <taxon>Rotifera</taxon>
        <taxon>Eurotatoria</taxon>
        <taxon>Monogononta</taxon>
        <taxon>Pseudotrocha</taxon>
        <taxon>Ploima</taxon>
        <taxon>Brachionidae</taxon>
        <taxon>Brachionus</taxon>
    </lineage>
</organism>
<evidence type="ECO:0000313" key="4">
    <source>
        <dbReference type="EMBL" id="RNA20796.1"/>
    </source>
</evidence>
<name>A0A3M7RB75_BRAPC</name>
<evidence type="ECO:0000256" key="2">
    <source>
        <dbReference type="ARBA" id="ARBA00022837"/>
    </source>
</evidence>
<proteinExistence type="predicted"/>